<evidence type="ECO:0000313" key="5">
    <source>
        <dbReference type="Proteomes" id="UP000188532"/>
    </source>
</evidence>
<proteinExistence type="predicted"/>
<dbReference type="EMBL" id="MVBM01000007">
    <property type="protein sequence ID" value="OOK68954.1"/>
    <property type="molecule type" value="Genomic_DNA"/>
</dbReference>
<dbReference type="Proteomes" id="UP000188532">
    <property type="component" value="Unassembled WGS sequence"/>
</dbReference>
<evidence type="ECO:0000313" key="2">
    <source>
        <dbReference type="EMBL" id="BCI91565.1"/>
    </source>
</evidence>
<protein>
    <submittedName>
        <fullName evidence="4">Uncharacterized protein</fullName>
    </submittedName>
</protein>
<reference evidence="5 6" key="1">
    <citation type="submission" date="2017-02" db="EMBL/GenBank/DDBJ databases">
        <title>Complete genome sequences of Mycobacterium kansasii strains isolated from rhesus macaques.</title>
        <authorList>
            <person name="Panda A."/>
            <person name="Nagaraj S."/>
            <person name="Zhao X."/>
            <person name="Tettelin H."/>
            <person name="Detolla L.J."/>
        </authorList>
    </citation>
    <scope>NUCLEOTIDE SEQUENCE [LARGE SCALE GENOMIC DNA]</scope>
    <source>
        <strain evidence="4 5">11-3469</strain>
        <strain evidence="3 6">11-3813</strain>
    </source>
</reference>
<dbReference type="InterPro" id="IPR036425">
    <property type="entry name" value="MoaB/Mog-like_dom_sf"/>
</dbReference>
<dbReference type="Proteomes" id="UP000189229">
    <property type="component" value="Unassembled WGS sequence"/>
</dbReference>
<dbReference type="EMBL" id="MVBN01000007">
    <property type="protein sequence ID" value="OOK69521.1"/>
    <property type="molecule type" value="Genomic_DNA"/>
</dbReference>
<organism evidence="4 5">
    <name type="scientific">Mycobacterium kansasii</name>
    <dbReference type="NCBI Taxonomy" id="1768"/>
    <lineage>
        <taxon>Bacteria</taxon>
        <taxon>Bacillati</taxon>
        <taxon>Actinomycetota</taxon>
        <taxon>Actinomycetes</taxon>
        <taxon>Mycobacteriales</taxon>
        <taxon>Mycobacteriaceae</taxon>
        <taxon>Mycobacterium</taxon>
    </lineage>
</organism>
<evidence type="ECO:0000256" key="1">
    <source>
        <dbReference type="SAM" id="MobiDB-lite"/>
    </source>
</evidence>
<evidence type="ECO:0000313" key="7">
    <source>
        <dbReference type="Proteomes" id="UP000516380"/>
    </source>
</evidence>
<accession>A0A1V3WT77</accession>
<name>A0A1V3WT77_MYCKA</name>
<gene>
    <name evidence="4" type="ORF">BZL29_6412</name>
    <name evidence="3" type="ORF">BZL30_7303</name>
    <name evidence="2" type="ORF">NIIDMKKI_67710</name>
</gene>
<dbReference type="Gene3D" id="3.40.980.10">
    <property type="entry name" value="MoaB/Mog-like domain"/>
    <property type="match status" value="1"/>
</dbReference>
<keyword evidence="7" id="KW-1185">Reference proteome</keyword>
<sequence>MLHAGQRVASAALGLVAALGLAELSVVPRRRVLVVSTGSERHRRAGGSGSFPAGAGGDLHPEHTIRHALTSGRDSP</sequence>
<evidence type="ECO:0000313" key="4">
    <source>
        <dbReference type="EMBL" id="OOK69521.1"/>
    </source>
</evidence>
<feature type="region of interest" description="Disordered" evidence="1">
    <location>
        <begin position="37"/>
        <end position="76"/>
    </location>
</feature>
<dbReference type="Proteomes" id="UP000516380">
    <property type="component" value="Chromosome"/>
</dbReference>
<dbReference type="STRING" id="1768.B1T50_18115"/>
<evidence type="ECO:0000313" key="6">
    <source>
        <dbReference type="Proteomes" id="UP000189229"/>
    </source>
</evidence>
<feature type="compositionally biased region" description="Gly residues" evidence="1">
    <location>
        <begin position="46"/>
        <end position="57"/>
    </location>
</feature>
<reference evidence="2 7" key="2">
    <citation type="submission" date="2020-07" db="EMBL/GenBank/DDBJ databases">
        <title>Mycobacterium kansasii (former subtype) with zoonotic potential isolated from diseased indoor pet cat, Japan.</title>
        <authorList>
            <person name="Fukano H."/>
            <person name="Terazono T."/>
            <person name="Hoshino Y."/>
        </authorList>
    </citation>
    <scope>NUCLEOTIDE SEQUENCE [LARGE SCALE GENOMIC DNA]</scope>
    <source>
        <strain evidence="2 7">Kuro-I</strain>
    </source>
</reference>
<dbReference type="EMBL" id="AP023343">
    <property type="protein sequence ID" value="BCI91565.1"/>
    <property type="molecule type" value="Genomic_DNA"/>
</dbReference>
<dbReference type="AlphaFoldDB" id="A0A1V3WT77"/>
<evidence type="ECO:0000313" key="3">
    <source>
        <dbReference type="EMBL" id="OOK68954.1"/>
    </source>
</evidence>